<dbReference type="Proteomes" id="UP001057402">
    <property type="component" value="Chromosome 5"/>
</dbReference>
<organism evidence="1 2">
    <name type="scientific">Melastoma candidum</name>
    <dbReference type="NCBI Taxonomy" id="119954"/>
    <lineage>
        <taxon>Eukaryota</taxon>
        <taxon>Viridiplantae</taxon>
        <taxon>Streptophyta</taxon>
        <taxon>Embryophyta</taxon>
        <taxon>Tracheophyta</taxon>
        <taxon>Spermatophyta</taxon>
        <taxon>Magnoliopsida</taxon>
        <taxon>eudicotyledons</taxon>
        <taxon>Gunneridae</taxon>
        <taxon>Pentapetalae</taxon>
        <taxon>rosids</taxon>
        <taxon>malvids</taxon>
        <taxon>Myrtales</taxon>
        <taxon>Melastomataceae</taxon>
        <taxon>Melastomatoideae</taxon>
        <taxon>Melastomateae</taxon>
        <taxon>Melastoma</taxon>
    </lineage>
</organism>
<evidence type="ECO:0000313" key="1">
    <source>
        <dbReference type="EMBL" id="KAI4369789.1"/>
    </source>
</evidence>
<protein>
    <submittedName>
        <fullName evidence="1">Uncharacterized protein</fullName>
    </submittedName>
</protein>
<name>A0ACB9QT29_9MYRT</name>
<dbReference type="EMBL" id="CM042884">
    <property type="protein sequence ID" value="KAI4369789.1"/>
    <property type="molecule type" value="Genomic_DNA"/>
</dbReference>
<proteinExistence type="predicted"/>
<keyword evidence="2" id="KW-1185">Reference proteome</keyword>
<evidence type="ECO:0000313" key="2">
    <source>
        <dbReference type="Proteomes" id="UP001057402"/>
    </source>
</evidence>
<comment type="caution">
    <text evidence="1">The sequence shown here is derived from an EMBL/GenBank/DDBJ whole genome shotgun (WGS) entry which is preliminary data.</text>
</comment>
<accession>A0ACB9QT29</accession>
<gene>
    <name evidence="1" type="ORF">MLD38_018193</name>
</gene>
<reference evidence="2" key="1">
    <citation type="journal article" date="2023" name="Front. Plant Sci.">
        <title>Chromosomal-level genome assembly of Melastoma candidum provides insights into trichome evolution.</title>
        <authorList>
            <person name="Zhong Y."/>
            <person name="Wu W."/>
            <person name="Sun C."/>
            <person name="Zou P."/>
            <person name="Liu Y."/>
            <person name="Dai S."/>
            <person name="Zhou R."/>
        </authorList>
    </citation>
    <scope>NUCLEOTIDE SEQUENCE [LARGE SCALE GENOMIC DNA]</scope>
</reference>
<sequence length="375" mass="41980">MIAEFSTAVLQVIVSSRSSSGVVSTSSVNLRDGWFNLRIGECPPGVDNAGGALYEKRGGRSNWKVIERWVLHYDTGKGEDSVKFRLLPAYKTTRAIASSNHSCSYSLAHRVSSFAEPFNDKEDEGFQQFGFSPVDVVNGRLCLSVLYHLSTFDARSYPSVPLPPRIIPNYIGSAFADPLKRLPLLSVARLHKPTLTRTGSAPVTAISPPIDSVRQSSKHTKRRSHVIRNGPAIEEIVSERRNGSIAKHEEVIPSQISFIKCYHQPSWKEFEYDEITCPFDVDDDYSLSRFSYRPQSSDRRGREYQHDKQGSVSQDAFVGALVDMLKRAPPLREESQDLVNLPQPSPNKTVLLKTTADAMEELKSYRKMKCLLMGP</sequence>